<dbReference type="InterPro" id="IPR024654">
    <property type="entry name" value="Calcineurin-like_PHP_lpxH"/>
</dbReference>
<keyword evidence="2" id="KW-0479">Metal-binding</keyword>
<dbReference type="NCBIfam" id="TIGR00040">
    <property type="entry name" value="yfcE"/>
    <property type="match status" value="1"/>
</dbReference>
<dbReference type="AlphaFoldDB" id="A0AAE6I7J4"/>
<comment type="similarity">
    <text evidence="1 2">Belongs to the metallophosphoesterase superfamily. YfcE family.</text>
</comment>
<evidence type="ECO:0000313" key="4">
    <source>
        <dbReference type="EMBL" id="QDY33398.1"/>
    </source>
</evidence>
<dbReference type="GO" id="GO:0046872">
    <property type="term" value="F:metal ion binding"/>
    <property type="evidence" value="ECO:0007669"/>
    <property type="project" value="UniProtKB-KW"/>
</dbReference>
<dbReference type="Pfam" id="PF12850">
    <property type="entry name" value="Metallophos_2"/>
    <property type="match status" value="1"/>
</dbReference>
<feature type="domain" description="Calcineurin-like phosphoesterase" evidence="3">
    <location>
        <begin position="3"/>
        <end position="193"/>
    </location>
</feature>
<evidence type="ECO:0000259" key="3">
    <source>
        <dbReference type="Pfam" id="PF12850"/>
    </source>
</evidence>
<organism evidence="4 5">
    <name type="scientific">Clostridium sporogenes</name>
    <dbReference type="NCBI Taxonomy" id="1509"/>
    <lineage>
        <taxon>Bacteria</taxon>
        <taxon>Bacillati</taxon>
        <taxon>Bacillota</taxon>
        <taxon>Clostridia</taxon>
        <taxon>Eubacteriales</taxon>
        <taxon>Clostridiaceae</taxon>
        <taxon>Clostridium</taxon>
    </lineage>
</organism>
<evidence type="ECO:0000256" key="1">
    <source>
        <dbReference type="ARBA" id="ARBA00008950"/>
    </source>
</evidence>
<proteinExistence type="inferred from homology"/>
<reference evidence="4" key="1">
    <citation type="submission" date="2017-07" db="EMBL/GenBank/DDBJ databases">
        <title>Genome sequencing of BoNT-producing clostridia.</title>
        <authorList>
            <person name="Williamson C."/>
        </authorList>
    </citation>
    <scope>NUCLEOTIDE SEQUENCE</scope>
    <source>
        <strain evidence="4">AM553</strain>
    </source>
</reference>
<dbReference type="Proteomes" id="UP000962161">
    <property type="component" value="Chromosome"/>
</dbReference>
<name>A0AAE6I7J4_CLOSG</name>
<dbReference type="PANTHER" id="PTHR42850">
    <property type="entry name" value="METALLOPHOSPHOESTERASE"/>
    <property type="match status" value="1"/>
</dbReference>
<dbReference type="GO" id="GO:0016791">
    <property type="term" value="F:phosphatase activity"/>
    <property type="evidence" value="ECO:0007669"/>
    <property type="project" value="TreeGrafter"/>
</dbReference>
<dbReference type="EMBL" id="CP022405">
    <property type="protein sequence ID" value="QDY33398.1"/>
    <property type="molecule type" value="Genomic_DNA"/>
</dbReference>
<accession>A0AAE6I7J4</accession>
<gene>
    <name evidence="4" type="ORF">CGS26_13955</name>
</gene>
<dbReference type="PIRSF" id="PIRSF000883">
    <property type="entry name" value="Pesterase_MJ0912"/>
    <property type="match status" value="1"/>
</dbReference>
<dbReference type="GO" id="GO:0005737">
    <property type="term" value="C:cytoplasm"/>
    <property type="evidence" value="ECO:0007669"/>
    <property type="project" value="TreeGrafter"/>
</dbReference>
<dbReference type="InterPro" id="IPR050126">
    <property type="entry name" value="Ap4A_hydrolase"/>
</dbReference>
<dbReference type="SUPFAM" id="SSF56300">
    <property type="entry name" value="Metallo-dependent phosphatases"/>
    <property type="match status" value="1"/>
</dbReference>
<dbReference type="InterPro" id="IPR011152">
    <property type="entry name" value="Pesterase_MJ0912"/>
</dbReference>
<dbReference type="InterPro" id="IPR000979">
    <property type="entry name" value="Phosphodiesterase_MJ0936/Vps29"/>
</dbReference>
<comment type="cofactor">
    <cofactor evidence="2">
        <name>a divalent metal cation</name>
        <dbReference type="ChEBI" id="CHEBI:60240"/>
    </cofactor>
</comment>
<dbReference type="EC" id="3.1.4.-" evidence="2"/>
<evidence type="ECO:0000256" key="2">
    <source>
        <dbReference type="RuleBase" id="RU362039"/>
    </source>
</evidence>
<dbReference type="PANTHER" id="PTHR42850:SF2">
    <property type="entry name" value="BLL5683 PROTEIN"/>
    <property type="match status" value="1"/>
</dbReference>
<protein>
    <recommendedName>
        <fullName evidence="2">Phosphoesterase</fullName>
        <ecNumber evidence="2">3.1.4.-</ecNumber>
    </recommendedName>
</protein>
<dbReference type="InterPro" id="IPR029052">
    <property type="entry name" value="Metallo-depent_PP-like"/>
</dbReference>
<evidence type="ECO:0000313" key="5">
    <source>
        <dbReference type="Proteomes" id="UP000962161"/>
    </source>
</evidence>
<sequence>MTLKIGIISDIHSNYEALKSVVNDSASKVDGYICLGDILGYGPEPNETIKLLSQVNLIGVVLGNHDIAILNGDYSKFRTEHGIFAIKWTADHLSDASMNFLIKIKQKNIFSDFKFEIYHGGIEDVYWQYIFPSSPEKELERIYNKCIYNLLFIGHSHLQFSFKYKKLHIVNPGSVGQPRNGLPDAQYAIFDTEGRSIEFCRTSYDIKKTAEKIQYEGLDKFLAKRLFLGI</sequence>
<dbReference type="Gene3D" id="3.60.21.10">
    <property type="match status" value="1"/>
</dbReference>